<sequence length="781" mass="86717">MFGQRKKKKEKRVRDHRTILEKLEHGFTEEELQEASQDTSTDDEERFRLPEIVTAFTSARLSDASLSPLTEDHSIVDQRRNELKERIESLDNDIDNYDEAQPQANQQQGETSYSLMRQRFLNGPQSSTQPPVQTQPAKQKPSLGLYPAYVTGEIEYPPRRLGKRYFSTQTYDHPNIESPYSTSPEPSIGPGDRAVEEYLQAQYIGEMQDRLSHHNLGTDTESDDSRQRYTTRHTTKYPPESTNNRDQQTEVISRPMETGDFTEERTEELAVASSDDDGQEANTSFKPIMDADDLFGDTYDLSNPRLSEIMRDHAEVFSDLMLSDDSADDDMRPPPSLFASSASVLAEVSKRRHEARRNISAWDGRDATPEVLRQQEVAETEGRSVIERLDKTNSLGMDSLSSDYSGLLPPDEFSPPMRPDNLARVSEDRRQGGAGVIARPMRLTNRAQAANGRIDGGARPPTTPRTFLTRDTKNSPTHRVLRHVTPYDSESEIGGSRRNRPQSGAGGSASTRSRHSTRASAMAAAAAAATSTPVVPDRRNARGTAEFASASTASGSTNHENNAHGLGSLLNDSTPGIEAARAQNQQGGSPHKPISRVLQTPRFSPLRGRNAWNSPMSSNGPYVPFQEPTVDVTLLPRYPEVDLERRSMLDDDILSHADSLSILSRSDLVPTIKYSTSRESGETSQTSLPQLRIDLSATRQDAQPIVMAGDSAESLNQRAKAYEQQYDRIREKPTLDDVFELLKEAMTKGDSQQSTGPAKSEFSLEAIAQLIRQHSAPANLS</sequence>
<proteinExistence type="predicted"/>
<dbReference type="Proteomes" id="UP001150603">
    <property type="component" value="Unassembled WGS sequence"/>
</dbReference>
<feature type="non-terminal residue" evidence="1">
    <location>
        <position position="781"/>
    </location>
</feature>
<evidence type="ECO:0000313" key="1">
    <source>
        <dbReference type="EMBL" id="KAJ1945138.1"/>
    </source>
</evidence>
<accession>A0ACC1JB50</accession>
<gene>
    <name evidence="1" type="ORF">FBU59_002400</name>
</gene>
<evidence type="ECO:0000313" key="2">
    <source>
        <dbReference type="Proteomes" id="UP001150603"/>
    </source>
</evidence>
<dbReference type="EMBL" id="JANBPW010001302">
    <property type="protein sequence ID" value="KAJ1945138.1"/>
    <property type="molecule type" value="Genomic_DNA"/>
</dbReference>
<organism evidence="1 2">
    <name type="scientific">Linderina macrospora</name>
    <dbReference type="NCBI Taxonomy" id="4868"/>
    <lineage>
        <taxon>Eukaryota</taxon>
        <taxon>Fungi</taxon>
        <taxon>Fungi incertae sedis</taxon>
        <taxon>Zoopagomycota</taxon>
        <taxon>Kickxellomycotina</taxon>
        <taxon>Kickxellomycetes</taxon>
        <taxon>Kickxellales</taxon>
        <taxon>Kickxellaceae</taxon>
        <taxon>Linderina</taxon>
    </lineage>
</organism>
<reference evidence="1" key="1">
    <citation type="submission" date="2022-07" db="EMBL/GenBank/DDBJ databases">
        <title>Phylogenomic reconstructions and comparative analyses of Kickxellomycotina fungi.</title>
        <authorList>
            <person name="Reynolds N.K."/>
            <person name="Stajich J.E."/>
            <person name="Barry K."/>
            <person name="Grigoriev I.V."/>
            <person name="Crous P."/>
            <person name="Smith M.E."/>
        </authorList>
    </citation>
    <scope>NUCLEOTIDE SEQUENCE</scope>
    <source>
        <strain evidence="1">NRRL 5244</strain>
    </source>
</reference>
<comment type="caution">
    <text evidence="1">The sequence shown here is derived from an EMBL/GenBank/DDBJ whole genome shotgun (WGS) entry which is preliminary data.</text>
</comment>
<protein>
    <submittedName>
        <fullName evidence="1">Uncharacterized protein</fullName>
    </submittedName>
</protein>
<name>A0ACC1JB50_9FUNG</name>
<keyword evidence="2" id="KW-1185">Reference proteome</keyword>